<dbReference type="AlphaFoldDB" id="A0A0C9V188"/>
<sequence>MSTHLPPFLLILWMRGMMKVGAMARMPTEEYLSNELIATRRRLKERLREWMSYDRGGWARGGIPCTFAAPNSAYISDTYAKYNPPSRIISTIVEQNPRSLDFQHIVLPRANLKIKQSNTMKEIKGRPKSIN</sequence>
<proteinExistence type="predicted"/>
<evidence type="ECO:0000256" key="1">
    <source>
        <dbReference type="SAM" id="SignalP"/>
    </source>
</evidence>
<accession>A0A0C9V188</accession>
<dbReference type="EMBL" id="KN837189">
    <property type="protein sequence ID" value="KIJ35377.1"/>
    <property type="molecule type" value="Genomic_DNA"/>
</dbReference>
<dbReference type="HOGENOM" id="CLU_1928928_0_0_1"/>
<keyword evidence="3" id="KW-1185">Reference proteome</keyword>
<feature type="chain" id="PRO_5002214685" evidence="1">
    <location>
        <begin position="25"/>
        <end position="131"/>
    </location>
</feature>
<evidence type="ECO:0000313" key="3">
    <source>
        <dbReference type="Proteomes" id="UP000054279"/>
    </source>
</evidence>
<keyword evidence="1" id="KW-0732">Signal</keyword>
<evidence type="ECO:0000313" key="2">
    <source>
        <dbReference type="EMBL" id="KIJ35377.1"/>
    </source>
</evidence>
<organism evidence="2 3">
    <name type="scientific">Sphaerobolus stellatus (strain SS14)</name>
    <dbReference type="NCBI Taxonomy" id="990650"/>
    <lineage>
        <taxon>Eukaryota</taxon>
        <taxon>Fungi</taxon>
        <taxon>Dikarya</taxon>
        <taxon>Basidiomycota</taxon>
        <taxon>Agaricomycotina</taxon>
        <taxon>Agaricomycetes</taxon>
        <taxon>Phallomycetidae</taxon>
        <taxon>Geastrales</taxon>
        <taxon>Sphaerobolaceae</taxon>
        <taxon>Sphaerobolus</taxon>
    </lineage>
</organism>
<dbReference type="Proteomes" id="UP000054279">
    <property type="component" value="Unassembled WGS sequence"/>
</dbReference>
<feature type="signal peptide" evidence="1">
    <location>
        <begin position="1"/>
        <end position="24"/>
    </location>
</feature>
<protein>
    <submittedName>
        <fullName evidence="2">Uncharacterized protein</fullName>
    </submittedName>
</protein>
<name>A0A0C9V188_SPHS4</name>
<gene>
    <name evidence="2" type="ORF">M422DRAFT_51504</name>
</gene>
<reference evidence="2 3" key="1">
    <citation type="submission" date="2014-06" db="EMBL/GenBank/DDBJ databases">
        <title>Evolutionary Origins and Diversification of the Mycorrhizal Mutualists.</title>
        <authorList>
            <consortium name="DOE Joint Genome Institute"/>
            <consortium name="Mycorrhizal Genomics Consortium"/>
            <person name="Kohler A."/>
            <person name="Kuo A."/>
            <person name="Nagy L.G."/>
            <person name="Floudas D."/>
            <person name="Copeland A."/>
            <person name="Barry K.W."/>
            <person name="Cichocki N."/>
            <person name="Veneault-Fourrey C."/>
            <person name="LaButti K."/>
            <person name="Lindquist E.A."/>
            <person name="Lipzen A."/>
            <person name="Lundell T."/>
            <person name="Morin E."/>
            <person name="Murat C."/>
            <person name="Riley R."/>
            <person name="Ohm R."/>
            <person name="Sun H."/>
            <person name="Tunlid A."/>
            <person name="Henrissat B."/>
            <person name="Grigoriev I.V."/>
            <person name="Hibbett D.S."/>
            <person name="Martin F."/>
        </authorList>
    </citation>
    <scope>NUCLEOTIDE SEQUENCE [LARGE SCALE GENOMIC DNA]</scope>
    <source>
        <strain evidence="2 3">SS14</strain>
    </source>
</reference>